<dbReference type="InterPro" id="IPR007368">
    <property type="entry name" value="DUF434"/>
</dbReference>
<dbReference type="PANTHER" id="PTHR42252:SF1">
    <property type="entry name" value="DUF434 DOMAIN-CONTAINING PROTEIN"/>
    <property type="match status" value="1"/>
</dbReference>
<keyword evidence="5" id="KW-1185">Reference proteome</keyword>
<feature type="region of interest" description="Disordered" evidence="1">
    <location>
        <begin position="1"/>
        <end position="20"/>
    </location>
</feature>
<dbReference type="Pfam" id="PF04256">
    <property type="entry name" value="DUF434"/>
    <property type="match status" value="1"/>
</dbReference>
<dbReference type="InterPro" id="IPR041652">
    <property type="entry name" value="DUF5616"/>
</dbReference>
<evidence type="ECO:0000313" key="4">
    <source>
        <dbReference type="EMBL" id="AWM36205.1"/>
    </source>
</evidence>
<dbReference type="Pfam" id="PF18481">
    <property type="entry name" value="DUF5616"/>
    <property type="match status" value="1"/>
</dbReference>
<feature type="domain" description="DUF5616" evidence="3">
    <location>
        <begin position="85"/>
        <end position="217"/>
    </location>
</feature>
<reference evidence="4 5" key="1">
    <citation type="submission" date="2018-01" db="EMBL/GenBank/DDBJ databases">
        <title>G. obscuriglobus.</title>
        <authorList>
            <person name="Franke J."/>
            <person name="Blomberg W."/>
            <person name="Selmecki A."/>
        </authorList>
    </citation>
    <scope>NUCLEOTIDE SEQUENCE [LARGE SCALE GENOMIC DNA]</scope>
    <source>
        <strain evidence="4 5">DSM 5831</strain>
    </source>
</reference>
<protein>
    <submittedName>
        <fullName evidence="4">DUF434 domain-containing protein</fullName>
    </submittedName>
</protein>
<dbReference type="AlphaFoldDB" id="A0A2Z3GZC0"/>
<dbReference type="PANTHER" id="PTHR42252">
    <property type="entry name" value="DUF5616 DOMAIN-CONTAINING PROTEIN"/>
    <property type="match status" value="1"/>
</dbReference>
<dbReference type="OrthoDB" id="5372493at2"/>
<gene>
    <name evidence="4" type="ORF">C1280_03715</name>
</gene>
<evidence type="ECO:0000259" key="3">
    <source>
        <dbReference type="Pfam" id="PF18481"/>
    </source>
</evidence>
<dbReference type="Proteomes" id="UP000245802">
    <property type="component" value="Chromosome"/>
</dbReference>
<organism evidence="4 5">
    <name type="scientific">Gemmata obscuriglobus</name>
    <dbReference type="NCBI Taxonomy" id="114"/>
    <lineage>
        <taxon>Bacteria</taxon>
        <taxon>Pseudomonadati</taxon>
        <taxon>Planctomycetota</taxon>
        <taxon>Planctomycetia</taxon>
        <taxon>Gemmatales</taxon>
        <taxon>Gemmataceae</taxon>
        <taxon>Gemmata</taxon>
    </lineage>
</organism>
<evidence type="ECO:0000313" key="5">
    <source>
        <dbReference type="Proteomes" id="UP000245802"/>
    </source>
</evidence>
<feature type="domain" description="DUF434" evidence="2">
    <location>
        <begin position="26"/>
        <end position="79"/>
    </location>
</feature>
<dbReference type="RefSeq" id="WP_010043708.1">
    <property type="nucleotide sequence ID" value="NZ_CP025958.1"/>
</dbReference>
<proteinExistence type="predicted"/>
<name>A0A2Z3GZC0_9BACT</name>
<accession>A0A2Z3GZC0</accession>
<evidence type="ECO:0000256" key="1">
    <source>
        <dbReference type="SAM" id="MobiDB-lite"/>
    </source>
</evidence>
<dbReference type="KEGG" id="gog:C1280_03715"/>
<dbReference type="EMBL" id="CP025958">
    <property type="protein sequence ID" value="AWM36205.1"/>
    <property type="molecule type" value="Genomic_DNA"/>
</dbReference>
<evidence type="ECO:0000259" key="2">
    <source>
        <dbReference type="Pfam" id="PF04256"/>
    </source>
</evidence>
<sequence length="234" mass="24441">MPDTRKHRGPGPQDPEWFGPDARPALAAAVSDLSWLLSRGYAAPSSLKLVGDRYALVERQRTAVLRSACSDGALAGRRARQVGVAALRGRPLRIDGFNLILTLESALGGGVIIGGRDGSFRDLASVHGTYRKVEETQPALDLAARLLAAWGAGPCTWLLDAPVSNSGRLAEMVRATSPDWAAEVVQNPDAVLVQPGDLVATADAVILDNCGEWVGLAGAMVEAGAPGAFVIDLG</sequence>